<name>A0A0A2C221_PROMR</name>
<dbReference type="PANTHER" id="PTHR34549:SF2">
    <property type="entry name" value="PHOTOSYSTEM I SUBUNIT IV"/>
    <property type="match status" value="1"/>
</dbReference>
<evidence type="ECO:0000256" key="3">
    <source>
        <dbReference type="ARBA" id="ARBA00007501"/>
    </source>
</evidence>
<reference evidence="9" key="1">
    <citation type="journal article" date="2014" name="Sci. Data">
        <title>Genomes of diverse isolates of the marine cyanobacterium Prochlorococcus.</title>
        <authorList>
            <person name="Biller S."/>
            <person name="Berube P."/>
            <person name="Thompson J."/>
            <person name="Kelly L."/>
            <person name="Roggensack S."/>
            <person name="Awad L."/>
            <person name="Roache-Johnson K."/>
            <person name="Ding H."/>
            <person name="Giovannoni S.J."/>
            <person name="Moore L.R."/>
            <person name="Chisholm S.W."/>
        </authorList>
    </citation>
    <scope>NUCLEOTIDE SEQUENCE [LARGE SCALE GENOMIC DNA]</scope>
    <source>
        <strain evidence="9">PAC1</strain>
    </source>
</reference>
<dbReference type="PANTHER" id="PTHR34549">
    <property type="entry name" value="PHOTOSYSTEM I REACTION CENTER SUBUNIT IV A, CHLOROPLASTIC-RELATED"/>
    <property type="match status" value="1"/>
</dbReference>
<evidence type="ECO:0000313" key="8">
    <source>
        <dbReference type="EMBL" id="KGG20373.1"/>
    </source>
</evidence>
<dbReference type="GO" id="GO:0009538">
    <property type="term" value="C:photosystem I reaction center"/>
    <property type="evidence" value="ECO:0007669"/>
    <property type="project" value="InterPro"/>
</dbReference>
<evidence type="ECO:0000256" key="7">
    <source>
        <dbReference type="ARBA" id="ARBA00023136"/>
    </source>
</evidence>
<comment type="caution">
    <text evidence="8">The sequence shown here is derived from an EMBL/GenBank/DDBJ whole genome shotgun (WGS) entry which is preliminary data.</text>
</comment>
<dbReference type="Proteomes" id="UP000030392">
    <property type="component" value="Unassembled WGS sequence"/>
</dbReference>
<evidence type="ECO:0000313" key="9">
    <source>
        <dbReference type="Proteomes" id="UP000030392"/>
    </source>
</evidence>
<evidence type="ECO:0000256" key="6">
    <source>
        <dbReference type="ARBA" id="ARBA00022836"/>
    </source>
</evidence>
<evidence type="ECO:0000256" key="4">
    <source>
        <dbReference type="ARBA" id="ARBA00019865"/>
    </source>
</evidence>
<evidence type="ECO:0000256" key="5">
    <source>
        <dbReference type="ARBA" id="ARBA00022531"/>
    </source>
</evidence>
<dbReference type="Pfam" id="PF02427">
    <property type="entry name" value="PSI_PsaE"/>
    <property type="match status" value="1"/>
</dbReference>
<gene>
    <name evidence="8" type="ORF">EV03_1335</name>
</gene>
<dbReference type="SUPFAM" id="SSF50090">
    <property type="entry name" value="Electron transport accessory proteins"/>
    <property type="match status" value="1"/>
</dbReference>
<accession>A0A0A2C221</accession>
<dbReference type="NCBIfam" id="NF002745">
    <property type="entry name" value="PRK02749.1"/>
    <property type="match status" value="1"/>
</dbReference>
<dbReference type="GO" id="GO:0015979">
    <property type="term" value="P:photosynthesis"/>
    <property type="evidence" value="ECO:0007669"/>
    <property type="project" value="UniProtKB-KW"/>
</dbReference>
<dbReference type="AlphaFoldDB" id="A0A0A2C221"/>
<keyword evidence="6" id="KW-0603">Photosystem I</keyword>
<dbReference type="RefSeq" id="WP_011294340.1">
    <property type="nucleotide sequence ID" value="NZ_CP138967.1"/>
</dbReference>
<sequence>MSFARKDKVRILRQESYWFNQIGEIVSIDKSPLMRYPVTVKFDKCDFKAFSGVDGGANTSQFSVKELEAAAS</sequence>
<protein>
    <recommendedName>
        <fullName evidence="4">Photosystem I reaction center subunit IV</fullName>
    </recommendedName>
</protein>
<dbReference type="InterPro" id="IPR003375">
    <property type="entry name" value="PSI_PsaE"/>
</dbReference>
<keyword evidence="7" id="KW-0472">Membrane</keyword>
<dbReference type="InterPro" id="IPR008990">
    <property type="entry name" value="Elect_transpt_acc-like_dom_sf"/>
</dbReference>
<comment type="similarity">
    <text evidence="3">Belongs to the PsaE family.</text>
</comment>
<dbReference type="GO" id="GO:0031676">
    <property type="term" value="C:plasma membrane-derived thylakoid membrane"/>
    <property type="evidence" value="ECO:0007669"/>
    <property type="project" value="UniProtKB-SubCell"/>
</dbReference>
<evidence type="ECO:0000256" key="1">
    <source>
        <dbReference type="ARBA" id="ARBA00001993"/>
    </source>
</evidence>
<dbReference type="EMBL" id="JNAX01000012">
    <property type="protein sequence ID" value="KGG20373.1"/>
    <property type="molecule type" value="Genomic_DNA"/>
</dbReference>
<proteinExistence type="inferred from homology"/>
<dbReference type="Gene3D" id="2.30.30.50">
    <property type="match status" value="1"/>
</dbReference>
<comment type="function">
    <text evidence="1">Stabilizes the interaction between PsaC and the PSI core, assists the docking of the ferredoxin to PSI and interacts with ferredoxin-NADP oxidoreductase.</text>
</comment>
<comment type="subcellular location">
    <subcellularLocation>
        <location evidence="2">Cellular thylakoid membrane</location>
        <topology evidence="2">Peripheral membrane protein</topology>
    </subcellularLocation>
</comment>
<keyword evidence="5" id="KW-0602">Photosynthesis</keyword>
<evidence type="ECO:0000256" key="2">
    <source>
        <dbReference type="ARBA" id="ARBA00004142"/>
    </source>
</evidence>
<organism evidence="8 9">
    <name type="scientific">Prochlorococcus marinus str. PAC1</name>
    <dbReference type="NCBI Taxonomy" id="59924"/>
    <lineage>
        <taxon>Bacteria</taxon>
        <taxon>Bacillati</taxon>
        <taxon>Cyanobacteriota</taxon>
        <taxon>Cyanophyceae</taxon>
        <taxon>Synechococcales</taxon>
        <taxon>Prochlorococcaceae</taxon>
        <taxon>Prochlorococcus</taxon>
    </lineage>
</organism>